<evidence type="ECO:0000313" key="1">
    <source>
        <dbReference type="EMBL" id="GLZ80120.1"/>
    </source>
</evidence>
<evidence type="ECO:0000313" key="2">
    <source>
        <dbReference type="Proteomes" id="UP001165079"/>
    </source>
</evidence>
<dbReference type="Proteomes" id="UP001165079">
    <property type="component" value="Unassembled WGS sequence"/>
</dbReference>
<sequence>MSRQWRKGAITLVPGYWLLDAAGERAESLDGIEFAVEGGFVNIRVEGREDVQLVSAPAVAHIRCDSRD</sequence>
<organism evidence="1 2">
    <name type="scientific">Actinorhabdospora filicis</name>
    <dbReference type="NCBI Taxonomy" id="1785913"/>
    <lineage>
        <taxon>Bacteria</taxon>
        <taxon>Bacillati</taxon>
        <taxon>Actinomycetota</taxon>
        <taxon>Actinomycetes</taxon>
        <taxon>Micromonosporales</taxon>
        <taxon>Micromonosporaceae</taxon>
        <taxon>Actinorhabdospora</taxon>
    </lineage>
</organism>
<proteinExistence type="predicted"/>
<accession>A0A9W6WCT3</accession>
<protein>
    <submittedName>
        <fullName evidence="1">Uncharacterized protein</fullName>
    </submittedName>
</protein>
<dbReference type="AlphaFoldDB" id="A0A9W6WCT3"/>
<comment type="caution">
    <text evidence="1">The sequence shown here is derived from an EMBL/GenBank/DDBJ whole genome shotgun (WGS) entry which is preliminary data.</text>
</comment>
<reference evidence="1" key="1">
    <citation type="submission" date="2023-03" db="EMBL/GenBank/DDBJ databases">
        <title>Actinorhabdospora filicis NBRC 111898.</title>
        <authorList>
            <person name="Ichikawa N."/>
            <person name="Sato H."/>
            <person name="Tonouchi N."/>
        </authorList>
    </citation>
    <scope>NUCLEOTIDE SEQUENCE</scope>
    <source>
        <strain evidence="1">NBRC 111898</strain>
    </source>
</reference>
<keyword evidence="2" id="KW-1185">Reference proteome</keyword>
<gene>
    <name evidence="1" type="ORF">Afil01_49270</name>
</gene>
<dbReference type="RefSeq" id="WP_285665245.1">
    <property type="nucleotide sequence ID" value="NZ_BSTX01000003.1"/>
</dbReference>
<name>A0A9W6WCT3_9ACTN</name>
<dbReference type="EMBL" id="BSTX01000003">
    <property type="protein sequence ID" value="GLZ80120.1"/>
    <property type="molecule type" value="Genomic_DNA"/>
</dbReference>